<evidence type="ECO:0000313" key="2">
    <source>
        <dbReference type="Proteomes" id="UP001239994"/>
    </source>
</evidence>
<gene>
    <name evidence="1" type="ORF">P4O66_006870</name>
</gene>
<organism evidence="1 2">
    <name type="scientific">Electrophorus voltai</name>
    <dbReference type="NCBI Taxonomy" id="2609070"/>
    <lineage>
        <taxon>Eukaryota</taxon>
        <taxon>Metazoa</taxon>
        <taxon>Chordata</taxon>
        <taxon>Craniata</taxon>
        <taxon>Vertebrata</taxon>
        <taxon>Euteleostomi</taxon>
        <taxon>Actinopterygii</taxon>
        <taxon>Neopterygii</taxon>
        <taxon>Teleostei</taxon>
        <taxon>Ostariophysi</taxon>
        <taxon>Gymnotiformes</taxon>
        <taxon>Gymnotoidei</taxon>
        <taxon>Gymnotidae</taxon>
        <taxon>Electrophorus</taxon>
    </lineage>
</organism>
<dbReference type="Proteomes" id="UP001239994">
    <property type="component" value="Unassembled WGS sequence"/>
</dbReference>
<evidence type="ECO:0000313" key="1">
    <source>
        <dbReference type="EMBL" id="KAK1798585.1"/>
    </source>
</evidence>
<dbReference type="AlphaFoldDB" id="A0AAD9DX12"/>
<reference evidence="1" key="1">
    <citation type="submission" date="2023-03" db="EMBL/GenBank/DDBJ databases">
        <title>Electrophorus voltai genome.</title>
        <authorList>
            <person name="Bian C."/>
        </authorList>
    </citation>
    <scope>NUCLEOTIDE SEQUENCE</scope>
    <source>
        <strain evidence="1">CB-2022</strain>
        <tissue evidence="1">Muscle</tissue>
    </source>
</reference>
<keyword evidence="2" id="KW-1185">Reference proteome</keyword>
<dbReference type="EMBL" id="JAROKS010000012">
    <property type="protein sequence ID" value="KAK1798585.1"/>
    <property type="molecule type" value="Genomic_DNA"/>
</dbReference>
<proteinExistence type="predicted"/>
<sequence>MIRCTAHPGLCRLPRYRKVFRLSGHFMGKKSVVDSAFSPPEDDAMSAYEVALNPQKVEPDDLYQEVLKIALQARLDSQESRAKIPETALLMKILESYIQGNRK</sequence>
<accession>A0AAD9DX12</accession>
<protein>
    <submittedName>
        <fullName evidence="1">Uncharacterized protein</fullName>
    </submittedName>
</protein>
<name>A0AAD9DX12_9TELE</name>
<comment type="caution">
    <text evidence="1">The sequence shown here is derived from an EMBL/GenBank/DDBJ whole genome shotgun (WGS) entry which is preliminary data.</text>
</comment>